<dbReference type="PANTHER" id="PTHR12979">
    <property type="entry name" value="CCR4-NOT TRANSCRIPTION COMPLEX SUBUNIT 10"/>
    <property type="match status" value="1"/>
</dbReference>
<dbReference type="GO" id="GO:0006402">
    <property type="term" value="P:mRNA catabolic process"/>
    <property type="evidence" value="ECO:0007669"/>
    <property type="project" value="TreeGrafter"/>
</dbReference>
<dbReference type="PANTHER" id="PTHR12979:SF5">
    <property type="entry name" value="CCR4-NOT TRANSCRIPTION COMPLEX SUBUNIT 10"/>
    <property type="match status" value="1"/>
</dbReference>
<keyword evidence="2" id="KW-0805">Transcription regulation</keyword>
<dbReference type="WBParaSite" id="L893_g20910.t1">
    <property type="protein sequence ID" value="L893_g20910.t1"/>
    <property type="gene ID" value="L893_g20910"/>
</dbReference>
<dbReference type="GO" id="GO:0005737">
    <property type="term" value="C:cytoplasm"/>
    <property type="evidence" value="ECO:0007669"/>
    <property type="project" value="UniProtKB-SubCell"/>
</dbReference>
<keyword evidence="3" id="KW-1185">Reference proteome</keyword>
<comment type="subcellular location">
    <subcellularLocation>
        <location evidence="2">Cytoplasm</location>
    </subcellularLocation>
    <subcellularLocation>
        <location evidence="2">Nucleus</location>
    </subcellularLocation>
</comment>
<proteinExistence type="inferred from homology"/>
<evidence type="ECO:0000256" key="2">
    <source>
        <dbReference type="RuleBase" id="RU367083"/>
    </source>
</evidence>
<dbReference type="GO" id="GO:0017148">
    <property type="term" value="P:negative regulation of translation"/>
    <property type="evidence" value="ECO:0007669"/>
    <property type="project" value="TreeGrafter"/>
</dbReference>
<dbReference type="GO" id="GO:0030014">
    <property type="term" value="C:CCR4-NOT complex"/>
    <property type="evidence" value="ECO:0007669"/>
    <property type="project" value="UniProtKB-UniRule"/>
</dbReference>
<dbReference type="GO" id="GO:0031047">
    <property type="term" value="P:regulatory ncRNA-mediated gene silencing"/>
    <property type="evidence" value="ECO:0007669"/>
    <property type="project" value="UniProtKB-UniRule"/>
</dbReference>
<keyword evidence="2" id="KW-0539">Nucleus</keyword>
<comment type="function">
    <text evidence="2">Component of the CCR4-NOT complex which is one of the major cellular mRNA deadenylases and is linked to various cellular processes including bulk mRNA degradation, miRNA-mediated repression, translational repression during translational initiation and general transcription regulation.</text>
</comment>
<protein>
    <recommendedName>
        <fullName evidence="2">CCR4-NOT transcription complex subunit 10</fullName>
    </recommendedName>
</protein>
<dbReference type="InterPro" id="IPR011990">
    <property type="entry name" value="TPR-like_helical_dom_sf"/>
</dbReference>
<keyword evidence="2" id="KW-0943">RNA-mediated gene silencing</keyword>
<keyword evidence="2" id="KW-0810">Translation regulation</keyword>
<keyword evidence="2" id="KW-0804">Transcription</keyword>
<comment type="similarity">
    <text evidence="1 2">Belongs to the CNOT10 family.</text>
</comment>
<dbReference type="InterPro" id="IPR039740">
    <property type="entry name" value="CNOT10"/>
</dbReference>
<dbReference type="SUPFAM" id="SSF48452">
    <property type="entry name" value="TPR-like"/>
    <property type="match status" value="2"/>
</dbReference>
<keyword evidence="2" id="KW-0963">Cytoplasm</keyword>
<dbReference type="Proteomes" id="UP000095287">
    <property type="component" value="Unplaced"/>
</dbReference>
<evidence type="ECO:0000313" key="3">
    <source>
        <dbReference type="Proteomes" id="UP000095287"/>
    </source>
</evidence>
<dbReference type="GO" id="GO:0005634">
    <property type="term" value="C:nucleus"/>
    <property type="evidence" value="ECO:0007669"/>
    <property type="project" value="UniProtKB-SubCell"/>
</dbReference>
<dbReference type="AlphaFoldDB" id="A0A1I7YY91"/>
<sequence>MTESKKLDDEYFYIAREESGIDLENCEIPASFPDPVAATAGFNMAVLLFHRMRKQSALTMVRSILRSPKMPDSLLCEASLLEVSILLDFRQTKLLLAVMKSFQAKPWWAAASPKQKETSQRLVTKARMLMSPEKFSVALRDDSLQWIVCQAQMDARTGDAKKSISKLLSMRMKASDEQVLIDNTLGCIYGSVLKNHDFAEAFFRSAMKGTTFETCLGSCGTVPRAVLVYNFALCLTSQGKYQDAYKMFVLTMPYYQHLPRYWLRLAECCLAALLSDEQKSPEKKNPSEASLAKGVVMQARYRKGILAEPPGFQTFMDGTCGDLTQSLRMGQLPAISYSNALACLRNATTLGGDERNYVCLLSTIHELTAFVSLQLRAPGLALRSATAILNLPQSTNNPYMYIKGVLLKAEAMVALGQVHQAVALLEQITNAAQSMSSQIAGLTTIAYNYCLLSAKIGDVKKAIDIYEQMKAMPCTDNNISHFIALERYLQTLVKRSRPLTSAVNTIEANENRRFDA</sequence>
<name>A0A1I7YY91_9BILA</name>
<accession>A0A1I7YY91</accession>
<evidence type="ECO:0000313" key="4">
    <source>
        <dbReference type="WBParaSite" id="L893_g20910.t1"/>
    </source>
</evidence>
<evidence type="ECO:0000256" key="1">
    <source>
        <dbReference type="ARBA" id="ARBA00010080"/>
    </source>
</evidence>
<organism evidence="3 4">
    <name type="scientific">Steinernema glaseri</name>
    <dbReference type="NCBI Taxonomy" id="37863"/>
    <lineage>
        <taxon>Eukaryota</taxon>
        <taxon>Metazoa</taxon>
        <taxon>Ecdysozoa</taxon>
        <taxon>Nematoda</taxon>
        <taxon>Chromadorea</taxon>
        <taxon>Rhabditida</taxon>
        <taxon>Tylenchina</taxon>
        <taxon>Panagrolaimomorpha</taxon>
        <taxon>Strongyloidoidea</taxon>
        <taxon>Steinernematidae</taxon>
        <taxon>Steinernema</taxon>
    </lineage>
</organism>
<reference evidence="4" key="1">
    <citation type="submission" date="2016-11" db="UniProtKB">
        <authorList>
            <consortium name="WormBaseParasite"/>
        </authorList>
    </citation>
    <scope>IDENTIFICATION</scope>
</reference>
<dbReference type="Gene3D" id="1.25.40.10">
    <property type="entry name" value="Tetratricopeptide repeat domain"/>
    <property type="match status" value="1"/>
</dbReference>